<feature type="compositionally biased region" description="Acidic residues" evidence="1">
    <location>
        <begin position="62"/>
        <end position="102"/>
    </location>
</feature>
<evidence type="ECO:0000256" key="1">
    <source>
        <dbReference type="SAM" id="MobiDB-lite"/>
    </source>
</evidence>
<reference evidence="2" key="1">
    <citation type="submission" date="2020-11" db="EMBL/GenBank/DDBJ databases">
        <authorList>
            <person name="Koelle M."/>
            <person name="Horta M.A.C."/>
            <person name="Nowrousian M."/>
            <person name="Ohm R.A."/>
            <person name="Benz P."/>
            <person name="Pilgard A."/>
        </authorList>
    </citation>
    <scope>NUCLEOTIDE SEQUENCE</scope>
    <source>
        <strain evidence="2">FPRL280</strain>
    </source>
</reference>
<evidence type="ECO:0000313" key="3">
    <source>
        <dbReference type="Proteomes" id="UP000639403"/>
    </source>
</evidence>
<name>A0A8H7NY03_9APHY</name>
<dbReference type="EMBL" id="JADOXO010000225">
    <property type="protein sequence ID" value="KAF9808995.1"/>
    <property type="molecule type" value="Genomic_DNA"/>
</dbReference>
<accession>A0A8H7NY03</accession>
<feature type="region of interest" description="Disordered" evidence="1">
    <location>
        <begin position="31"/>
        <end position="102"/>
    </location>
</feature>
<dbReference type="Proteomes" id="UP000639403">
    <property type="component" value="Unassembled WGS sequence"/>
</dbReference>
<comment type="caution">
    <text evidence="2">The sequence shown here is derived from an EMBL/GenBank/DDBJ whole genome shotgun (WGS) entry which is preliminary data.</text>
</comment>
<evidence type="ECO:0000313" key="2">
    <source>
        <dbReference type="EMBL" id="KAF9808995.1"/>
    </source>
</evidence>
<proteinExistence type="predicted"/>
<sequence length="102" mass="11309">MLTPPFDQRKNQHPMRDDILSLPLRTGNLHYHSAEDGVSDHESSDFELTDDESSDGRSSVEAEVDSEESIDGGSDEDSDEEDDDAMDCIDEGDYGEPMDVDP</sequence>
<reference evidence="2" key="2">
    <citation type="journal article" name="Front. Microbiol.">
        <title>Degradative Capacity of Two Strains of Rhodonia placenta: From Phenotype to Genotype.</title>
        <authorList>
            <person name="Kolle M."/>
            <person name="Horta M.A.C."/>
            <person name="Nowrousian M."/>
            <person name="Ohm R.A."/>
            <person name="Benz J.P."/>
            <person name="Pilgard A."/>
        </authorList>
    </citation>
    <scope>NUCLEOTIDE SEQUENCE</scope>
    <source>
        <strain evidence="2">FPRL280</strain>
    </source>
</reference>
<organism evidence="2 3">
    <name type="scientific">Rhodonia placenta</name>
    <dbReference type="NCBI Taxonomy" id="104341"/>
    <lineage>
        <taxon>Eukaryota</taxon>
        <taxon>Fungi</taxon>
        <taxon>Dikarya</taxon>
        <taxon>Basidiomycota</taxon>
        <taxon>Agaricomycotina</taxon>
        <taxon>Agaricomycetes</taxon>
        <taxon>Polyporales</taxon>
        <taxon>Adustoporiaceae</taxon>
        <taxon>Rhodonia</taxon>
    </lineage>
</organism>
<feature type="compositionally biased region" description="Basic and acidic residues" evidence="1">
    <location>
        <begin position="32"/>
        <end position="44"/>
    </location>
</feature>
<protein>
    <submittedName>
        <fullName evidence="2">Uncharacterized protein</fullName>
    </submittedName>
</protein>
<gene>
    <name evidence="2" type="ORF">IEO21_07650</name>
</gene>
<dbReference type="AlphaFoldDB" id="A0A8H7NY03"/>